<organism evidence="1 2">
    <name type="scientific">Candidatus Staskawiczbacteria bacterium RIFCSPHIGHO2_02_FULL_33_16</name>
    <dbReference type="NCBI Taxonomy" id="1802204"/>
    <lineage>
        <taxon>Bacteria</taxon>
        <taxon>Candidatus Staskawicziibacteriota</taxon>
    </lineage>
</organism>
<proteinExistence type="predicted"/>
<comment type="caution">
    <text evidence="1">The sequence shown here is derived from an EMBL/GenBank/DDBJ whole genome shotgun (WGS) entry which is preliminary data.</text>
</comment>
<name>A0A1G2HW94_9BACT</name>
<evidence type="ECO:0008006" key="3">
    <source>
        <dbReference type="Google" id="ProtNLM"/>
    </source>
</evidence>
<reference evidence="1 2" key="1">
    <citation type="journal article" date="2016" name="Nat. Commun.">
        <title>Thousands of microbial genomes shed light on interconnected biogeochemical processes in an aquifer system.</title>
        <authorList>
            <person name="Anantharaman K."/>
            <person name="Brown C.T."/>
            <person name="Hug L.A."/>
            <person name="Sharon I."/>
            <person name="Castelle C.J."/>
            <person name="Probst A.J."/>
            <person name="Thomas B.C."/>
            <person name="Singh A."/>
            <person name="Wilkins M.J."/>
            <person name="Karaoz U."/>
            <person name="Brodie E.L."/>
            <person name="Williams K.H."/>
            <person name="Hubbard S.S."/>
            <person name="Banfield J.F."/>
        </authorList>
    </citation>
    <scope>NUCLEOTIDE SEQUENCE [LARGE SCALE GENOMIC DNA]</scope>
</reference>
<sequence length="131" mass="16140">MKLCKYCNKYYPELDFGVANTIDDKVYRRLKCRYCFNHDKKLLREKYRKFLENYKEKYGCCKCGTKDHRVLDFHHLRDKEFSIGYAAYNHLAFERVKKEIEKCAVVCSNCHRIIHYKQVWQHDKEFCKYKK</sequence>
<protein>
    <recommendedName>
        <fullName evidence="3">HNH domain-containing protein</fullName>
    </recommendedName>
</protein>
<gene>
    <name evidence="1" type="ORF">A3D34_03740</name>
</gene>
<dbReference type="EMBL" id="MHOQ01000022">
    <property type="protein sequence ID" value="OGZ66792.1"/>
    <property type="molecule type" value="Genomic_DNA"/>
</dbReference>
<dbReference type="Proteomes" id="UP000179183">
    <property type="component" value="Unassembled WGS sequence"/>
</dbReference>
<accession>A0A1G2HW94</accession>
<evidence type="ECO:0000313" key="2">
    <source>
        <dbReference type="Proteomes" id="UP000179183"/>
    </source>
</evidence>
<dbReference type="AlphaFoldDB" id="A0A1G2HW94"/>
<evidence type="ECO:0000313" key="1">
    <source>
        <dbReference type="EMBL" id="OGZ66792.1"/>
    </source>
</evidence>